<evidence type="ECO:0000313" key="2">
    <source>
        <dbReference type="Proteomes" id="UP000187609"/>
    </source>
</evidence>
<accession>A0A1J6I4X8</accession>
<sequence length="405" mass="45443">TLRHKPAPVELGRFRGEKPDAWVFQAERYFDFYKIEDSQKLMIASFYLDGEALEIRFKAKGLESTEDRLAKLRQVTTVSELQGRFEAIATRQRMSQRGPVRPVFANKGAPLLPSPNQNFSSSFIPTTSTTQAQYRPPLKCLTHAEIQSRRERGLCYYCEEKYTTGHKCKCPPQLLLLTDGSDVEPSLPEPFVSDDLLAEELQVLEVQEQSSISYHALAGGNSSSTLRFLGNVNGSPVQVLLDGGSDHNFVQARVAKFLQLKVDSTPNFSVMVGSGQRLRCEGVVRQVPLTIQGCNLILYLYVLPMHGADIVLEAAWLSTLGRVIQDYAERLFEFTLQGKTISWKGDIPNTALPVQLHSLRRYAATDAVSSYYCLQLVQDEVSANEHTNPDLVFILEEFSDVFLKP</sequence>
<keyword evidence="2" id="KW-1185">Reference proteome</keyword>
<protein>
    <recommendedName>
        <fullName evidence="3">Retrotransposon gag domain-containing protein</fullName>
    </recommendedName>
</protein>
<dbReference type="OMA" id="IEHANEQ"/>
<dbReference type="AlphaFoldDB" id="A0A1J6I4X8"/>
<dbReference type="CDD" id="cd00303">
    <property type="entry name" value="retropepsin_like"/>
    <property type="match status" value="1"/>
</dbReference>
<dbReference type="Proteomes" id="UP000187609">
    <property type="component" value="Unassembled WGS sequence"/>
</dbReference>
<organism evidence="1 2">
    <name type="scientific">Nicotiana attenuata</name>
    <name type="common">Coyote tobacco</name>
    <dbReference type="NCBI Taxonomy" id="49451"/>
    <lineage>
        <taxon>Eukaryota</taxon>
        <taxon>Viridiplantae</taxon>
        <taxon>Streptophyta</taxon>
        <taxon>Embryophyta</taxon>
        <taxon>Tracheophyta</taxon>
        <taxon>Spermatophyta</taxon>
        <taxon>Magnoliopsida</taxon>
        <taxon>eudicotyledons</taxon>
        <taxon>Gunneridae</taxon>
        <taxon>Pentapetalae</taxon>
        <taxon>asterids</taxon>
        <taxon>lamiids</taxon>
        <taxon>Solanales</taxon>
        <taxon>Solanaceae</taxon>
        <taxon>Nicotianoideae</taxon>
        <taxon>Nicotianeae</taxon>
        <taxon>Nicotiana</taxon>
    </lineage>
</organism>
<evidence type="ECO:0008006" key="3">
    <source>
        <dbReference type="Google" id="ProtNLM"/>
    </source>
</evidence>
<dbReference type="Gramene" id="OIS95615">
    <property type="protein sequence ID" value="OIS95615"/>
    <property type="gene ID" value="A4A49_58539"/>
</dbReference>
<proteinExistence type="predicted"/>
<dbReference type="Gene3D" id="2.40.70.10">
    <property type="entry name" value="Acid Proteases"/>
    <property type="match status" value="1"/>
</dbReference>
<dbReference type="EMBL" id="MJEQ01037194">
    <property type="protein sequence ID" value="OIS95615.1"/>
    <property type="molecule type" value="Genomic_DNA"/>
</dbReference>
<dbReference type="Pfam" id="PF08284">
    <property type="entry name" value="RVP_2"/>
    <property type="match status" value="1"/>
</dbReference>
<dbReference type="SMR" id="A0A1J6I4X8"/>
<name>A0A1J6I4X8_NICAT</name>
<gene>
    <name evidence="1" type="ORF">A4A49_58539</name>
</gene>
<dbReference type="InterPro" id="IPR021109">
    <property type="entry name" value="Peptidase_aspartic_dom_sf"/>
</dbReference>
<feature type="non-terminal residue" evidence="1">
    <location>
        <position position="405"/>
    </location>
</feature>
<comment type="caution">
    <text evidence="1">The sequence shown here is derived from an EMBL/GenBank/DDBJ whole genome shotgun (WGS) entry which is preliminary data.</text>
</comment>
<feature type="non-terminal residue" evidence="1">
    <location>
        <position position="1"/>
    </location>
</feature>
<reference evidence="1" key="1">
    <citation type="submission" date="2016-11" db="EMBL/GenBank/DDBJ databases">
        <title>The genome of Nicotiana attenuata.</title>
        <authorList>
            <person name="Xu S."/>
            <person name="Brockmoeller T."/>
            <person name="Gaquerel E."/>
            <person name="Navarro A."/>
            <person name="Kuhl H."/>
            <person name="Gase K."/>
            <person name="Ling Z."/>
            <person name="Zhou W."/>
            <person name="Kreitzer C."/>
            <person name="Stanke M."/>
            <person name="Tang H."/>
            <person name="Lyons E."/>
            <person name="Pandey P."/>
            <person name="Pandey S.P."/>
            <person name="Timmermann B."/>
            <person name="Baldwin I.T."/>
        </authorList>
    </citation>
    <scope>NUCLEOTIDE SEQUENCE [LARGE SCALE GENOMIC DNA]</scope>
    <source>
        <strain evidence="1">UT</strain>
    </source>
</reference>
<dbReference type="SUPFAM" id="SSF50630">
    <property type="entry name" value="Acid proteases"/>
    <property type="match status" value="1"/>
</dbReference>
<evidence type="ECO:0000313" key="1">
    <source>
        <dbReference type="EMBL" id="OIS95615.1"/>
    </source>
</evidence>